<evidence type="ECO:0000313" key="2">
    <source>
        <dbReference type="Proteomes" id="UP000221538"/>
    </source>
</evidence>
<accession>A0A292ZPC8</accession>
<dbReference type="AlphaFoldDB" id="A0A292ZPC8"/>
<dbReference type="EMBL" id="BEWI01000034">
    <property type="protein sequence ID" value="GAY24715.1"/>
    <property type="molecule type" value="Genomic_DNA"/>
</dbReference>
<sequence length="38" mass="4262">MVICVRARAGIHSQHARLLDYARSPYSGQRSSCQSREA</sequence>
<gene>
    <name evidence="1" type="ORF">SFOMI_5300</name>
</gene>
<evidence type="ECO:0000313" key="1">
    <source>
        <dbReference type="EMBL" id="GAY24715.1"/>
    </source>
</evidence>
<reference evidence="1 2" key="2">
    <citation type="journal article" date="2013" name="Environ. Sci. Technol.">
        <title>The 4-tert-butylphenol-utilizing bacterium Sphingobium fuliginis OMI can degrade bisphenols via phenolic ring hydroxylation and meta-cleavage pathway.</title>
        <authorList>
            <person name="Ogata Y."/>
            <person name="Goda S."/>
            <person name="Toyama T."/>
            <person name="Sei K."/>
            <person name="Ike M."/>
        </authorList>
    </citation>
    <scope>NUCLEOTIDE SEQUENCE [LARGE SCALE GENOMIC DNA]</scope>
    <source>
        <strain evidence="1 2">OMI</strain>
    </source>
</reference>
<dbReference type="Proteomes" id="UP000221538">
    <property type="component" value="Unassembled WGS sequence"/>
</dbReference>
<organism evidence="1 2">
    <name type="scientific">Sphingobium fuliginis (strain ATCC 27551)</name>
    <dbReference type="NCBI Taxonomy" id="336203"/>
    <lineage>
        <taxon>Bacteria</taxon>
        <taxon>Pseudomonadati</taxon>
        <taxon>Pseudomonadota</taxon>
        <taxon>Alphaproteobacteria</taxon>
        <taxon>Sphingomonadales</taxon>
        <taxon>Sphingomonadaceae</taxon>
        <taxon>Sphingobium</taxon>
    </lineage>
</organism>
<comment type="caution">
    <text evidence="1">The sequence shown here is derived from an EMBL/GenBank/DDBJ whole genome shotgun (WGS) entry which is preliminary data.</text>
</comment>
<proteinExistence type="predicted"/>
<name>A0A292ZPC8_SPHSA</name>
<reference evidence="1 2" key="1">
    <citation type="journal article" date="2013" name="Biodegradation">
        <title>Occurrence of 4-tert-butylphenol (4-t-BP) biodegradation in an aquatic sample caused by the presence of Spirodela polyrrhiza and isolation of a 4-t-BP-utilizing bacterium.</title>
        <authorList>
            <person name="Ogata Y."/>
            <person name="Toyama T."/>
            <person name="Yu N."/>
            <person name="Wang X."/>
            <person name="Sei K."/>
            <person name="Ike M."/>
        </authorList>
    </citation>
    <scope>NUCLEOTIDE SEQUENCE [LARGE SCALE GENOMIC DNA]</scope>
    <source>
        <strain evidence="1 2">OMI</strain>
    </source>
</reference>
<protein>
    <submittedName>
        <fullName evidence="1">Uncharacterized protein</fullName>
    </submittedName>
</protein>